<dbReference type="SUPFAM" id="SSF53187">
    <property type="entry name" value="Zn-dependent exopeptidases"/>
    <property type="match status" value="1"/>
</dbReference>
<dbReference type="Pfam" id="PF00883">
    <property type="entry name" value="Peptidase_M17"/>
    <property type="match status" value="1"/>
</dbReference>
<dbReference type="PRINTS" id="PR00481">
    <property type="entry name" value="LAMNOPPTDASE"/>
</dbReference>
<evidence type="ECO:0000256" key="7">
    <source>
        <dbReference type="ARBA" id="ARBA00049972"/>
    </source>
</evidence>
<comment type="catalytic activity">
    <reaction evidence="2 8">
        <text>Release of an N-terminal amino acid, preferentially leucine, but not glutamic or aspartic acids.</text>
        <dbReference type="EC" id="3.4.11.10"/>
    </reaction>
</comment>
<dbReference type="GO" id="GO:0005737">
    <property type="term" value="C:cytoplasm"/>
    <property type="evidence" value="ECO:0007669"/>
    <property type="project" value="UniProtKB-SubCell"/>
</dbReference>
<feature type="binding site" evidence="8">
    <location>
        <position position="291"/>
    </location>
    <ligand>
        <name>Mn(2+)</name>
        <dbReference type="ChEBI" id="CHEBI:29035"/>
        <label>2</label>
    </ligand>
</feature>
<keyword evidence="8" id="KW-0464">Manganese</keyword>
<keyword evidence="4 8" id="KW-0031">Aminopeptidase</keyword>
<dbReference type="GO" id="GO:0070006">
    <property type="term" value="F:metalloaminopeptidase activity"/>
    <property type="evidence" value="ECO:0007669"/>
    <property type="project" value="InterPro"/>
</dbReference>
<evidence type="ECO:0000313" key="10">
    <source>
        <dbReference type="EMBL" id="HDX33429.1"/>
    </source>
</evidence>
<keyword evidence="6 8" id="KW-0378">Hydrolase</keyword>
<evidence type="ECO:0000259" key="9">
    <source>
        <dbReference type="PROSITE" id="PS51154"/>
    </source>
</evidence>
<keyword evidence="5 8" id="KW-0645">Protease</keyword>
<feature type="binding site" evidence="8">
    <location>
        <position position="273"/>
    </location>
    <ligand>
        <name>Mn(2+)</name>
        <dbReference type="ChEBI" id="CHEBI:29035"/>
        <label>1</label>
    </ligand>
</feature>
<keyword evidence="8" id="KW-0479">Metal-binding</keyword>
<evidence type="ECO:0000256" key="2">
    <source>
        <dbReference type="ARBA" id="ARBA00000967"/>
    </source>
</evidence>
<evidence type="ECO:0000256" key="8">
    <source>
        <dbReference type="HAMAP-Rule" id="MF_00181"/>
    </source>
</evidence>
<keyword evidence="8" id="KW-0963">Cytoplasm</keyword>
<comment type="similarity">
    <text evidence="3 8">Belongs to the peptidase M17 family.</text>
</comment>
<dbReference type="InterPro" id="IPR043472">
    <property type="entry name" value="Macro_dom-like"/>
</dbReference>
<dbReference type="HAMAP" id="MF_00181">
    <property type="entry name" value="Cytosol_peptidase_M17"/>
    <property type="match status" value="1"/>
</dbReference>
<dbReference type="Gene3D" id="3.40.630.10">
    <property type="entry name" value="Zn peptidases"/>
    <property type="match status" value="1"/>
</dbReference>
<evidence type="ECO:0000256" key="1">
    <source>
        <dbReference type="ARBA" id="ARBA00000135"/>
    </source>
</evidence>
<dbReference type="InterPro" id="IPR008283">
    <property type="entry name" value="Peptidase_M17_N"/>
</dbReference>
<dbReference type="InterPro" id="IPR011356">
    <property type="entry name" value="Leucine_aapep/pepB"/>
</dbReference>
<dbReference type="EC" id="3.4.11.10" evidence="8"/>
<feature type="binding site" evidence="8">
    <location>
        <position position="273"/>
    </location>
    <ligand>
        <name>Mn(2+)</name>
        <dbReference type="ChEBI" id="CHEBI:29035"/>
        <label>2</label>
    </ligand>
</feature>
<evidence type="ECO:0000256" key="4">
    <source>
        <dbReference type="ARBA" id="ARBA00022438"/>
    </source>
</evidence>
<dbReference type="GO" id="GO:0030145">
    <property type="term" value="F:manganese ion binding"/>
    <property type="evidence" value="ECO:0007669"/>
    <property type="project" value="UniProtKB-UniRule"/>
</dbReference>
<comment type="function">
    <text evidence="7 8">Presumably involved in the processing and regular turnover of intracellular proteins. Catalyzes the removal of unsubstituted N-terminal amino acids from various peptides.</text>
</comment>
<comment type="caution">
    <text evidence="10">The sequence shown here is derived from an EMBL/GenBank/DDBJ whole genome shotgun (WGS) entry which is preliminary data.</text>
</comment>
<reference evidence="10" key="1">
    <citation type="journal article" date="2020" name="mSystems">
        <title>Genome- and Community-Level Interaction Insights into Carbon Utilization and Element Cycling Functions of Hydrothermarchaeota in Hydrothermal Sediment.</title>
        <authorList>
            <person name="Zhou Z."/>
            <person name="Liu Y."/>
            <person name="Xu W."/>
            <person name="Pan J."/>
            <person name="Luo Z.H."/>
            <person name="Li M."/>
        </authorList>
    </citation>
    <scope>NUCLEOTIDE SEQUENCE [LARGE SCALE GENOMIC DNA]</scope>
    <source>
        <strain evidence="10">SpSt-289</strain>
    </source>
</reference>
<dbReference type="AlphaFoldDB" id="A0A7C1K1I6"/>
<dbReference type="Gene3D" id="3.40.220.10">
    <property type="entry name" value="Leucine Aminopeptidase, subunit E, domain 1"/>
    <property type="match status" value="1"/>
</dbReference>
<dbReference type="NCBIfam" id="NF002074">
    <property type="entry name" value="PRK00913.1-4"/>
    <property type="match status" value="1"/>
</dbReference>
<dbReference type="NCBIfam" id="NF002077">
    <property type="entry name" value="PRK00913.2-4"/>
    <property type="match status" value="1"/>
</dbReference>
<dbReference type="PROSITE" id="PS51154">
    <property type="entry name" value="MACRO"/>
    <property type="match status" value="1"/>
</dbReference>
<feature type="binding site" evidence="8">
    <location>
        <position position="352"/>
    </location>
    <ligand>
        <name>Mn(2+)</name>
        <dbReference type="ChEBI" id="CHEBI:29035"/>
        <label>1</label>
    </ligand>
</feature>
<dbReference type="PANTHER" id="PTHR11963">
    <property type="entry name" value="LEUCINE AMINOPEPTIDASE-RELATED"/>
    <property type="match status" value="1"/>
</dbReference>
<evidence type="ECO:0000256" key="6">
    <source>
        <dbReference type="ARBA" id="ARBA00022801"/>
    </source>
</evidence>
<dbReference type="EMBL" id="DSMG01000192">
    <property type="protein sequence ID" value="HDX33429.1"/>
    <property type="molecule type" value="Genomic_DNA"/>
</dbReference>
<comment type="catalytic activity">
    <reaction evidence="1 8">
        <text>Release of an N-terminal amino acid, Xaa-|-Yaa-, in which Xaa is preferably Leu, but may be other amino acids including Pro although not Arg or Lys, and Yaa may be Pro. Amino acid amides and methyl esters are also readily hydrolyzed, but rates on arylamides are exceedingly low.</text>
        <dbReference type="EC" id="3.4.11.1"/>
    </reaction>
</comment>
<proteinExistence type="inferred from homology"/>
<dbReference type="NCBIfam" id="NF002073">
    <property type="entry name" value="PRK00913.1-2"/>
    <property type="match status" value="1"/>
</dbReference>
<dbReference type="SUPFAM" id="SSF52949">
    <property type="entry name" value="Macro domain-like"/>
    <property type="match status" value="1"/>
</dbReference>
<organism evidence="10">
    <name type="scientific">Caldilinea aerophila</name>
    <dbReference type="NCBI Taxonomy" id="133453"/>
    <lineage>
        <taxon>Bacteria</taxon>
        <taxon>Bacillati</taxon>
        <taxon>Chloroflexota</taxon>
        <taxon>Caldilineae</taxon>
        <taxon>Caldilineales</taxon>
        <taxon>Caldilineaceae</taxon>
        <taxon>Caldilinea</taxon>
    </lineage>
</organism>
<evidence type="ECO:0000256" key="3">
    <source>
        <dbReference type="ARBA" id="ARBA00009528"/>
    </source>
</evidence>
<dbReference type="NCBIfam" id="NF002083">
    <property type="entry name" value="PRK00913.3-5"/>
    <property type="match status" value="1"/>
</dbReference>
<feature type="domain" description="Macro" evidence="9">
    <location>
        <begin position="1"/>
        <end position="153"/>
    </location>
</feature>
<dbReference type="CDD" id="cd00433">
    <property type="entry name" value="Peptidase_M17"/>
    <property type="match status" value="1"/>
</dbReference>
<sequence length="499" mass="52220">MQFSITQGSITAMAADAIVVNLFEGVETPGGATAAVDAALNGSIRALIASGDFEGKAGTTALLYTDGRLPAPRVLLVGLGKADKFDMQAARKAAASAHKALAKLKGVKHYATIVHGAGAGGLEIEAAAQALAEGALLAAYRVPLYKREAPEEGPGQCTVVEFDAERIARIERGLRRGEIIAAGVNLARDLSNEPPNVLYPVAMARRAQAMAEQVGLQCTILGEDAMRELGMNILLAVSRGSANEAQLVILEHAPAGTEHQAPLVLVGKGITFDTGGISIKPAERMEEMKHDMSGAAAVIGAMQAIAQLGLPRRVIGVAACVENMPDGNAYRPGDILTGMTGKTAEILSTDAEGRLILADALAYIARYEPKAVVDLATLTGAIGVALGPQAAGLFSNDDTLQEALMAASKRSGERLWPMPMWEEYKEAIQSDMAEVKNSGGRNSGVSTSAKFIEHFTEGYPWAHLDIASVAWTTAERDALTPKGATGYGVRLLVELAESL</sequence>
<protein>
    <recommendedName>
        <fullName evidence="8">Probable cytosol aminopeptidase</fullName>
        <ecNumber evidence="8">3.4.11.1</ecNumber>
    </recommendedName>
    <alternativeName>
        <fullName evidence="8">Leucine aminopeptidase</fullName>
        <shortName evidence="8">LAP</shortName>
        <ecNumber evidence="8">3.4.11.10</ecNumber>
    </alternativeName>
    <alternativeName>
        <fullName evidence="8">Leucyl aminopeptidase</fullName>
    </alternativeName>
</protein>
<dbReference type="InterPro" id="IPR023042">
    <property type="entry name" value="Peptidase_M17_leu_NH2_pept"/>
</dbReference>
<gene>
    <name evidence="8" type="primary">pepA</name>
    <name evidence="10" type="ORF">ENQ20_18385</name>
</gene>
<feature type="active site" evidence="8">
    <location>
        <position position="280"/>
    </location>
</feature>
<feature type="binding site" evidence="8">
    <location>
        <position position="268"/>
    </location>
    <ligand>
        <name>Mn(2+)</name>
        <dbReference type="ChEBI" id="CHEBI:29035"/>
        <label>2</label>
    </ligand>
</feature>
<evidence type="ECO:0000256" key="5">
    <source>
        <dbReference type="ARBA" id="ARBA00022670"/>
    </source>
</evidence>
<dbReference type="EC" id="3.4.11.1" evidence="8"/>
<comment type="cofactor">
    <cofactor evidence="8">
        <name>Mn(2+)</name>
        <dbReference type="ChEBI" id="CHEBI:29035"/>
    </cofactor>
    <text evidence="8">Binds 2 manganese ions per subunit.</text>
</comment>
<feature type="binding site" evidence="8">
    <location>
        <position position="352"/>
    </location>
    <ligand>
        <name>Mn(2+)</name>
        <dbReference type="ChEBI" id="CHEBI:29035"/>
        <label>2</label>
    </ligand>
</feature>
<accession>A0A7C1K1I6</accession>
<dbReference type="Pfam" id="PF02789">
    <property type="entry name" value="Peptidase_M17_N"/>
    <property type="match status" value="1"/>
</dbReference>
<dbReference type="InterPro" id="IPR002589">
    <property type="entry name" value="Macro_dom"/>
</dbReference>
<name>A0A7C1K1I6_9CHLR</name>
<dbReference type="PANTHER" id="PTHR11963:SF23">
    <property type="entry name" value="CYTOSOL AMINOPEPTIDASE"/>
    <property type="match status" value="1"/>
</dbReference>
<feature type="active site" evidence="8">
    <location>
        <position position="354"/>
    </location>
</feature>
<feature type="binding site" evidence="8">
    <location>
        <position position="350"/>
    </location>
    <ligand>
        <name>Mn(2+)</name>
        <dbReference type="ChEBI" id="CHEBI:29035"/>
        <label>1</label>
    </ligand>
</feature>
<dbReference type="GO" id="GO:0006508">
    <property type="term" value="P:proteolysis"/>
    <property type="evidence" value="ECO:0007669"/>
    <property type="project" value="UniProtKB-KW"/>
</dbReference>
<dbReference type="PROSITE" id="PS00631">
    <property type="entry name" value="CYTOSOL_AP"/>
    <property type="match status" value="1"/>
</dbReference>
<dbReference type="InterPro" id="IPR000819">
    <property type="entry name" value="Peptidase_M17_C"/>
</dbReference>
<comment type="subcellular location">
    <subcellularLocation>
        <location evidence="8">Cytoplasm</location>
    </subcellularLocation>
</comment>